<gene>
    <name evidence="2" type="ORF">EMO91_12455</name>
</gene>
<sequence length="226" mass="23461">MTKTSANRTAVADPALVRRLERAIRFGRDKAGARTAAVDTAALSALLDELRPADEFDPAMAEDHGAAVARALHPLMAHLMADSSDAVDSGDPLADGVAAADGALAAAHAAAQIQIAVGVAGRLDHLRREHGEADAEAFKAAFAAYENADGWDGVLDAYPDLPAILDAFAGLGVGECATLDLEAAPVPVVLHRTATGVGFDYDDPDYDADDGDPDDGDDDDWDDDED</sequence>
<proteinExistence type="predicted"/>
<evidence type="ECO:0000256" key="1">
    <source>
        <dbReference type="SAM" id="MobiDB-lite"/>
    </source>
</evidence>
<comment type="caution">
    <text evidence="2">The sequence shown here is derived from an EMBL/GenBank/DDBJ whole genome shotgun (WGS) entry which is preliminary data.</text>
</comment>
<accession>A0A5M9ZGA5</accession>
<evidence type="ECO:0000313" key="3">
    <source>
        <dbReference type="Proteomes" id="UP000410049"/>
    </source>
</evidence>
<dbReference type="Proteomes" id="UP000410049">
    <property type="component" value="Unassembled WGS sequence"/>
</dbReference>
<dbReference type="EMBL" id="RZUH01000017">
    <property type="protein sequence ID" value="KAA8825369.1"/>
    <property type="molecule type" value="Genomic_DNA"/>
</dbReference>
<reference evidence="2 3" key="1">
    <citation type="journal article" date="2019" name="Syst. Appl. Microbiol.">
        <title>Characterization of Bifidobacterium species in feaces of the Egyptian fruit bat: Description of B. vespertilionis sp. nov. and B. rousetti sp. nov.</title>
        <authorList>
            <person name="Modesto M."/>
            <person name="Satti M."/>
            <person name="Watanabe K."/>
            <person name="Puglisi E."/>
            <person name="Morelli L."/>
            <person name="Huang C.-H."/>
            <person name="Liou J.-S."/>
            <person name="Miyashita M."/>
            <person name="Tamura T."/>
            <person name="Saito S."/>
            <person name="Mori K."/>
            <person name="Huang L."/>
            <person name="Sciavilla P."/>
            <person name="Sandri C."/>
            <person name="Spiezio C."/>
            <person name="Vitali F."/>
            <person name="Cavalieri D."/>
            <person name="Perpetuini G."/>
            <person name="Tofalo R."/>
            <person name="Bonetti A."/>
            <person name="Arita M."/>
            <person name="Mattarelli P."/>
        </authorList>
    </citation>
    <scope>NUCLEOTIDE SEQUENCE [LARGE SCALE GENOMIC DNA]</scope>
    <source>
        <strain evidence="2 3">RST17</strain>
    </source>
</reference>
<evidence type="ECO:0000313" key="2">
    <source>
        <dbReference type="EMBL" id="KAA8825369.1"/>
    </source>
</evidence>
<protein>
    <submittedName>
        <fullName evidence="2">Uncharacterized protein</fullName>
    </submittedName>
</protein>
<feature type="region of interest" description="Disordered" evidence="1">
    <location>
        <begin position="200"/>
        <end position="226"/>
    </location>
</feature>
<dbReference type="RefSeq" id="WP_150380206.1">
    <property type="nucleotide sequence ID" value="NZ_RZUH01000017.1"/>
</dbReference>
<dbReference type="AlphaFoldDB" id="A0A5M9ZGA5"/>
<organism evidence="2 3">
    <name type="scientific">Bifidobacterium myosotis</name>
    <dbReference type="NCBI Taxonomy" id="1630166"/>
    <lineage>
        <taxon>Bacteria</taxon>
        <taxon>Bacillati</taxon>
        <taxon>Actinomycetota</taxon>
        <taxon>Actinomycetes</taxon>
        <taxon>Bifidobacteriales</taxon>
        <taxon>Bifidobacteriaceae</taxon>
        <taxon>Bifidobacterium</taxon>
    </lineage>
</organism>
<name>A0A5M9ZGA5_9BIFI</name>